<evidence type="ECO:0000313" key="2">
    <source>
        <dbReference type="EMBL" id="MBE9078767.1"/>
    </source>
</evidence>
<name>A0A8J7A811_9CYAN</name>
<evidence type="ECO:0000313" key="3">
    <source>
        <dbReference type="Proteomes" id="UP000636505"/>
    </source>
</evidence>
<keyword evidence="1" id="KW-0472">Membrane</keyword>
<reference evidence="2" key="1">
    <citation type="submission" date="2020-10" db="EMBL/GenBank/DDBJ databases">
        <authorList>
            <person name="Castelo-Branco R."/>
            <person name="Eusebio N."/>
            <person name="Adriana R."/>
            <person name="Vieira A."/>
            <person name="Brugerolle De Fraissinette N."/>
            <person name="Rezende De Castro R."/>
            <person name="Schneider M.P."/>
            <person name="Vasconcelos V."/>
            <person name="Leao P.N."/>
        </authorList>
    </citation>
    <scope>NUCLEOTIDE SEQUENCE</scope>
    <source>
        <strain evidence="2">LEGE 07310</strain>
    </source>
</reference>
<keyword evidence="1" id="KW-0812">Transmembrane</keyword>
<protein>
    <submittedName>
        <fullName evidence="2">Uncharacterized protein</fullName>
    </submittedName>
</protein>
<feature type="transmembrane region" description="Helical" evidence="1">
    <location>
        <begin position="39"/>
        <end position="61"/>
    </location>
</feature>
<proteinExistence type="predicted"/>
<dbReference type="Proteomes" id="UP000636505">
    <property type="component" value="Unassembled WGS sequence"/>
</dbReference>
<sequence>MAETAELLNRLRTGFWFFGLGSWSFGICDRTIAAVSDGFLSAIDIMQLATASFFAMGWFLLKPRQQPDTIEPDFNE</sequence>
<comment type="caution">
    <text evidence="2">The sequence shown here is derived from an EMBL/GenBank/DDBJ whole genome shotgun (WGS) entry which is preliminary data.</text>
</comment>
<keyword evidence="1" id="KW-1133">Transmembrane helix</keyword>
<evidence type="ECO:0000256" key="1">
    <source>
        <dbReference type="SAM" id="Phobius"/>
    </source>
</evidence>
<dbReference type="AlphaFoldDB" id="A0A8J7A811"/>
<feature type="transmembrane region" description="Helical" evidence="1">
    <location>
        <begin position="15"/>
        <end position="33"/>
    </location>
</feature>
<keyword evidence="3" id="KW-1185">Reference proteome</keyword>
<gene>
    <name evidence="2" type="ORF">IQ241_15930</name>
</gene>
<accession>A0A8J7A811</accession>
<dbReference type="EMBL" id="JADEXG010000039">
    <property type="protein sequence ID" value="MBE9078767.1"/>
    <property type="molecule type" value="Genomic_DNA"/>
</dbReference>
<organism evidence="2 3">
    <name type="scientific">Vasconcelosia minhoensis LEGE 07310</name>
    <dbReference type="NCBI Taxonomy" id="915328"/>
    <lineage>
        <taxon>Bacteria</taxon>
        <taxon>Bacillati</taxon>
        <taxon>Cyanobacteriota</taxon>
        <taxon>Cyanophyceae</taxon>
        <taxon>Nodosilineales</taxon>
        <taxon>Cymatolegaceae</taxon>
        <taxon>Vasconcelosia</taxon>
        <taxon>Vasconcelosia minhoensis</taxon>
    </lineage>
</organism>